<dbReference type="OrthoDB" id="9802587at2"/>
<dbReference type="Pfam" id="PF02729">
    <property type="entry name" value="OTCace_N"/>
    <property type="match status" value="1"/>
</dbReference>
<feature type="binding site" description="in other chain" evidence="2">
    <location>
        <begin position="146"/>
        <end position="149"/>
    </location>
    <ligand>
        <name>carbamoyl phosphate</name>
        <dbReference type="ChEBI" id="CHEBI:58228"/>
        <note>ligand shared between two neighboring subunits</note>
    </ligand>
</feature>
<comment type="similarity">
    <text evidence="2">Belongs to the aspartate/ornithine carbamoyltransferase superfamily. SOTCase family.</text>
</comment>
<dbReference type="EC" id="2.1.3.11" evidence="2"/>
<dbReference type="Gene3D" id="3.40.50.1370">
    <property type="entry name" value="Aspartate/ornithine carbamoyltransferase"/>
    <property type="match status" value="2"/>
</dbReference>
<comment type="function">
    <text evidence="2">Catalyzes the transfer of the carbamoyl group from carbamoyl phosphate to the delta-amino group of N(2)-succinyl-L-ornithine to produce N(2)-succinyl-L-citrulline. Is essential for arginine biosynthesis.</text>
</comment>
<feature type="binding site" evidence="2">
    <location>
        <position position="235"/>
    </location>
    <ligand>
        <name>N(2)-succinyl-L-ornithine</name>
        <dbReference type="ChEBI" id="CHEBI:58514"/>
    </ligand>
</feature>
<proteinExistence type="inferred from homology"/>
<feature type="binding site" evidence="2">
    <location>
        <position position="175"/>
    </location>
    <ligand>
        <name>N(2)-succinyl-L-ornithine</name>
        <dbReference type="ChEBI" id="CHEBI:58514"/>
    </ligand>
</feature>
<dbReference type="NCBIfam" id="NF003384">
    <property type="entry name" value="PRK04523.1"/>
    <property type="match status" value="1"/>
</dbReference>
<dbReference type="GO" id="GO:0019240">
    <property type="term" value="P:citrulline biosynthetic process"/>
    <property type="evidence" value="ECO:0007669"/>
    <property type="project" value="TreeGrafter"/>
</dbReference>
<gene>
    <name evidence="2" type="primary">argF'</name>
    <name evidence="5" type="ORF">SAMN05444363_0391</name>
</gene>
<dbReference type="InterPro" id="IPR006131">
    <property type="entry name" value="Asp_carbamoyltransf_Asp/Orn-bd"/>
</dbReference>
<dbReference type="GO" id="GO:0042450">
    <property type="term" value="P:L-arginine biosynthetic process via ornithine"/>
    <property type="evidence" value="ECO:0007669"/>
    <property type="project" value="TreeGrafter"/>
</dbReference>
<dbReference type="PRINTS" id="PR00100">
    <property type="entry name" value="AOTCASE"/>
</dbReference>
<accession>A0A1M6ATA6</accession>
<keyword evidence="6" id="KW-1185">Reference proteome</keyword>
<evidence type="ECO:0000256" key="2">
    <source>
        <dbReference type="HAMAP-Rule" id="MF_02235"/>
    </source>
</evidence>
<keyword evidence="2" id="KW-0055">Arginine biosynthesis</keyword>
<dbReference type="InterPro" id="IPR006130">
    <property type="entry name" value="Asp/Orn_carbamoylTrfase"/>
</dbReference>
<comment type="catalytic activity">
    <reaction evidence="2">
        <text>N(2)-succinyl-L-ornithine + carbamoyl phosphate = N(2)-succinyl-L-citrulline + phosphate + H(+)</text>
        <dbReference type="Rhea" id="RHEA:25884"/>
        <dbReference type="ChEBI" id="CHEBI:15378"/>
        <dbReference type="ChEBI" id="CHEBI:43474"/>
        <dbReference type="ChEBI" id="CHEBI:58228"/>
        <dbReference type="ChEBI" id="CHEBI:58514"/>
        <dbReference type="ChEBI" id="CHEBI:58862"/>
        <dbReference type="EC" id="2.1.3.11"/>
    </reaction>
</comment>
<dbReference type="AlphaFoldDB" id="A0A1M6ATA6"/>
<dbReference type="RefSeq" id="WP_073308069.1">
    <property type="nucleotide sequence ID" value="NZ_FQZI01000001.1"/>
</dbReference>
<dbReference type="Pfam" id="PF00185">
    <property type="entry name" value="OTCace"/>
    <property type="match status" value="1"/>
</dbReference>
<feature type="binding site" description="in other chain" evidence="2">
    <location>
        <begin position="271"/>
        <end position="272"/>
    </location>
    <ligand>
        <name>carbamoyl phosphate</name>
        <dbReference type="ChEBI" id="CHEBI:58228"/>
        <note>ligand shared between two neighboring subunits</note>
    </ligand>
</feature>
<dbReference type="PRINTS" id="PR00101">
    <property type="entry name" value="ATCASE"/>
</dbReference>
<dbReference type="GO" id="GO:0016597">
    <property type="term" value="F:amino acid binding"/>
    <property type="evidence" value="ECO:0007669"/>
    <property type="project" value="InterPro"/>
</dbReference>
<keyword evidence="1 2" id="KW-0808">Transferase</keyword>
<dbReference type="SUPFAM" id="SSF53671">
    <property type="entry name" value="Aspartate/ornithine carbamoyltransferase"/>
    <property type="match status" value="1"/>
</dbReference>
<dbReference type="InterPro" id="IPR006132">
    <property type="entry name" value="Asp/Orn_carbamoyltranf_P-bd"/>
</dbReference>
<organism evidence="5 6">
    <name type="scientific">Flavobacterium terrae</name>
    <dbReference type="NCBI Taxonomy" id="415425"/>
    <lineage>
        <taxon>Bacteria</taxon>
        <taxon>Pseudomonadati</taxon>
        <taxon>Bacteroidota</taxon>
        <taxon>Flavobacteriia</taxon>
        <taxon>Flavobacteriales</taxon>
        <taxon>Flavobacteriaceae</taxon>
        <taxon>Flavobacterium</taxon>
    </lineage>
</organism>
<dbReference type="PANTHER" id="PTHR45753">
    <property type="entry name" value="ORNITHINE CARBAMOYLTRANSFERASE, MITOCHONDRIAL"/>
    <property type="match status" value="1"/>
</dbReference>
<name>A0A1M6ATA6_9FLAO</name>
<keyword evidence="2" id="KW-0028">Amino-acid biosynthesis</keyword>
<dbReference type="InterPro" id="IPR036901">
    <property type="entry name" value="Asp/Orn_carbamoylTrfase_sf"/>
</dbReference>
<comment type="pathway">
    <text evidence="2">Amino-acid biosynthesis; L-arginine biosynthesis.</text>
</comment>
<feature type="binding site" description="in other chain" evidence="2">
    <location>
        <position position="299"/>
    </location>
    <ligand>
        <name>carbamoyl phosphate</name>
        <dbReference type="ChEBI" id="CHEBI:58228"/>
        <note>ligand shared between two neighboring subunits</note>
    </ligand>
</feature>
<protein>
    <recommendedName>
        <fullName evidence="2">N-succinylornithine carbamoyltransferase</fullName>
        <ecNumber evidence="2">2.1.3.11</ecNumber>
    </recommendedName>
    <alternativeName>
        <fullName evidence="2">N-succinyl-L-ornithine transcarbamylase</fullName>
        <shortName evidence="2">SOTCase</shortName>
    </alternativeName>
</protein>
<feature type="domain" description="Aspartate/ornithine carbamoyltransferase carbamoyl-P binding" evidence="4">
    <location>
        <begin position="2"/>
        <end position="159"/>
    </location>
</feature>
<dbReference type="EMBL" id="FQZI01000001">
    <property type="protein sequence ID" value="SHI39716.1"/>
    <property type="molecule type" value="Genomic_DNA"/>
</dbReference>
<dbReference type="UniPathway" id="UPA00068"/>
<evidence type="ECO:0000313" key="5">
    <source>
        <dbReference type="EMBL" id="SHI39716.1"/>
    </source>
</evidence>
<feature type="domain" description="Aspartate/ornithine carbamoyltransferase Asp/Orn-binding" evidence="3">
    <location>
        <begin position="183"/>
        <end position="308"/>
    </location>
</feature>
<feature type="binding site" evidence="2">
    <location>
        <position position="141"/>
    </location>
    <ligand>
        <name>N(2)-succinyl-L-ornithine</name>
        <dbReference type="ChEBI" id="CHEBI:58514"/>
    </ligand>
</feature>
<feature type="binding site" evidence="2">
    <location>
        <position position="74"/>
    </location>
    <ligand>
        <name>carbamoyl phosphate</name>
        <dbReference type="ChEBI" id="CHEBI:58228"/>
        <note>ligand shared between two neighboring subunits</note>
    </ligand>
</feature>
<comment type="subunit">
    <text evidence="2">Homotrimer.</text>
</comment>
<evidence type="ECO:0000259" key="4">
    <source>
        <dbReference type="Pfam" id="PF02729"/>
    </source>
</evidence>
<dbReference type="InterPro" id="IPR043696">
    <property type="entry name" value="ArgF'-like"/>
</dbReference>
<feature type="binding site" description="in other chain" evidence="2">
    <location>
        <begin position="46"/>
        <end position="49"/>
    </location>
    <ligand>
        <name>carbamoyl phosphate</name>
        <dbReference type="ChEBI" id="CHEBI:58228"/>
        <note>ligand shared between two neighboring subunits</note>
    </ligand>
</feature>
<dbReference type="HAMAP" id="MF_02235">
    <property type="entry name" value="SOTCase"/>
    <property type="match status" value="1"/>
</dbReference>
<dbReference type="PANTHER" id="PTHR45753:SF3">
    <property type="entry name" value="ORNITHINE TRANSCARBAMYLASE, MITOCHONDRIAL"/>
    <property type="match status" value="1"/>
</dbReference>
<dbReference type="Proteomes" id="UP000184488">
    <property type="component" value="Unassembled WGS sequence"/>
</dbReference>
<sequence>MKHFTSVNDIDDPMALVKEAIAQKNSKEIAQIGKNKTIGLLFFNLSLRTRMSTQKAAQNLGMEVMILNVNNDGWALEFEEGAVMNGKTVEHIKDAAAVMGLYCDILAIRCFPNLENKEEDYADNIIHQFIQYAKVPVVSLESATRHPLQSLADMITIQEHKIKEKPKVVLTWAPHIKPIPQVVANSFAEWTLASGYDLTITHPEGYELSEEFTKGATIETNQQKALQDADFVYVKNWSSYTDYGKVLPITEDWMLTNKKLEVTNSAKVMHCLPVRRNVELSDEVLDNENSLILQQAENRVYAAQTVLKKILETNF</sequence>
<reference evidence="6" key="1">
    <citation type="submission" date="2016-11" db="EMBL/GenBank/DDBJ databases">
        <authorList>
            <person name="Varghese N."/>
            <person name="Submissions S."/>
        </authorList>
    </citation>
    <scope>NUCLEOTIDE SEQUENCE [LARGE SCALE GENOMIC DNA]</scope>
    <source>
        <strain evidence="6">DSM 18829</strain>
    </source>
</reference>
<feature type="binding site" description="in other chain" evidence="2">
    <location>
        <position position="109"/>
    </location>
    <ligand>
        <name>carbamoyl phosphate</name>
        <dbReference type="ChEBI" id="CHEBI:58228"/>
        <note>ligand shared between two neighboring subunits</note>
    </ligand>
</feature>
<dbReference type="STRING" id="415425.SAMN05444363_0391"/>
<evidence type="ECO:0000313" key="6">
    <source>
        <dbReference type="Proteomes" id="UP000184488"/>
    </source>
</evidence>
<dbReference type="GO" id="GO:0004585">
    <property type="term" value="F:ornithine carbamoyltransferase activity"/>
    <property type="evidence" value="ECO:0007669"/>
    <property type="project" value="InterPro"/>
</dbReference>
<evidence type="ECO:0000256" key="1">
    <source>
        <dbReference type="ARBA" id="ARBA00022679"/>
    </source>
</evidence>
<feature type="binding site" evidence="2">
    <location>
        <position position="275"/>
    </location>
    <ligand>
        <name>N(2)-succinyl-L-ornithine</name>
        <dbReference type="ChEBI" id="CHEBI:58514"/>
    </ligand>
</feature>
<evidence type="ECO:0000259" key="3">
    <source>
        <dbReference type="Pfam" id="PF00185"/>
    </source>
</evidence>